<reference evidence="4 5" key="1">
    <citation type="submission" date="2019-03" db="EMBL/GenBank/DDBJ databases">
        <title>Metabolic potential of uncultured bacteria and archaea associated with petroleum seepage in deep-sea sediments.</title>
        <authorList>
            <person name="Dong X."/>
            <person name="Hubert C."/>
        </authorList>
    </citation>
    <scope>NUCLEOTIDE SEQUENCE [LARGE SCALE GENOMIC DNA]</scope>
    <source>
        <strain evidence="4">E29_bin78</strain>
    </source>
</reference>
<dbReference type="InterPro" id="IPR010994">
    <property type="entry name" value="RuvA_2-like"/>
</dbReference>
<dbReference type="GO" id="GO:0006281">
    <property type="term" value="P:DNA repair"/>
    <property type="evidence" value="ECO:0007669"/>
    <property type="project" value="InterPro"/>
</dbReference>
<dbReference type="GO" id="GO:0016020">
    <property type="term" value="C:membrane"/>
    <property type="evidence" value="ECO:0007669"/>
    <property type="project" value="InterPro"/>
</dbReference>
<dbReference type="EMBL" id="SOJK01000213">
    <property type="protein sequence ID" value="TET44522.1"/>
    <property type="molecule type" value="Genomic_DNA"/>
</dbReference>
<gene>
    <name evidence="4" type="ORF">E3J59_05020</name>
</gene>
<dbReference type="SMART" id="SM00278">
    <property type="entry name" value="HhH1"/>
    <property type="match status" value="2"/>
</dbReference>
<dbReference type="PANTHER" id="PTHR38831:SF2">
    <property type="entry name" value="TYPE II SECRETION SYSTEM PROTEIN K"/>
    <property type="match status" value="1"/>
</dbReference>
<protein>
    <recommendedName>
        <fullName evidence="3">Helix-hairpin-helix DNA-binding motif class 1 domain-containing protein</fullName>
    </recommendedName>
</protein>
<dbReference type="GO" id="GO:0003677">
    <property type="term" value="F:DNA binding"/>
    <property type="evidence" value="ECO:0007669"/>
    <property type="project" value="InterPro"/>
</dbReference>
<evidence type="ECO:0000259" key="3">
    <source>
        <dbReference type="SMART" id="SM00278"/>
    </source>
</evidence>
<comment type="caution">
    <text evidence="4">The sequence shown here is derived from an EMBL/GenBank/DDBJ whole genome shotgun (WGS) entry which is preliminary data.</text>
</comment>
<evidence type="ECO:0000256" key="1">
    <source>
        <dbReference type="SAM" id="MobiDB-lite"/>
    </source>
</evidence>
<dbReference type="InterPro" id="IPR005628">
    <property type="entry name" value="GspK"/>
</dbReference>
<proteinExistence type="predicted"/>
<feature type="region of interest" description="Disordered" evidence="1">
    <location>
        <begin position="180"/>
        <end position="233"/>
    </location>
</feature>
<feature type="compositionally biased region" description="Acidic residues" evidence="1">
    <location>
        <begin position="198"/>
        <end position="221"/>
    </location>
</feature>
<dbReference type="InterPro" id="IPR003583">
    <property type="entry name" value="Hlx-hairpin-Hlx_DNA-bd_motif"/>
</dbReference>
<name>A0A523UPP3_UNCAE</name>
<feature type="transmembrane region" description="Helical" evidence="2">
    <location>
        <begin position="29"/>
        <end position="50"/>
    </location>
</feature>
<dbReference type="AlphaFoldDB" id="A0A523UPP3"/>
<feature type="domain" description="Helix-hairpin-helix DNA-binding motif class 1" evidence="3">
    <location>
        <begin position="156"/>
        <end position="175"/>
    </location>
</feature>
<dbReference type="PANTHER" id="PTHR38831">
    <property type="entry name" value="TYPE II SECRETION SYSTEM PROTEIN K"/>
    <property type="match status" value="1"/>
</dbReference>
<feature type="compositionally biased region" description="Basic and acidic residues" evidence="1">
    <location>
        <begin position="186"/>
        <end position="197"/>
    </location>
</feature>
<organism evidence="4 5">
    <name type="scientific">Aerophobetes bacterium</name>
    <dbReference type="NCBI Taxonomy" id="2030807"/>
    <lineage>
        <taxon>Bacteria</taxon>
        <taxon>Candidatus Aerophobota</taxon>
    </lineage>
</organism>
<keyword evidence="2" id="KW-0812">Transmembrane</keyword>
<evidence type="ECO:0000313" key="5">
    <source>
        <dbReference type="Proteomes" id="UP000320679"/>
    </source>
</evidence>
<evidence type="ECO:0000313" key="4">
    <source>
        <dbReference type="EMBL" id="TET44522.1"/>
    </source>
</evidence>
<keyword evidence="2" id="KW-0472">Membrane</keyword>
<evidence type="ECO:0000256" key="2">
    <source>
        <dbReference type="SAM" id="Phobius"/>
    </source>
</evidence>
<dbReference type="Proteomes" id="UP000320679">
    <property type="component" value="Unassembled WGS sequence"/>
</dbReference>
<sequence length="345" mass="38241">MKLGTVEKGSHSAYKVRRMYLFSGNEGQMALILVLLVLGISAVVGVSFLYRMRLEVKAVKSFGDSLRADYLAQAGIERAIATLKNDTNEYDDLYEEWAQDFKESLGEGRYYLASNPHGESTKEDKEKVGIFDEASKINLNMAGAGHSTQGWTPYEINLGKLEGLSQSKVEAILKYRYGPDGAPGVRGKDDDKDREALESDGIDNDGDGAIDEPGEGVDEPDEFRPDSPYGDDNPFETLEEIRLVPGIGEKTFNRIRDYITIYSYDKNVNKKGALRTNINTASPDEISRALQRGGLAPDRAHQLAVNIVDFRDPDSYPTEYQGKCGIEKTPYINEVMPFFTSSVSA</sequence>
<feature type="non-terminal residue" evidence="4">
    <location>
        <position position="345"/>
    </location>
</feature>
<accession>A0A523UPP3</accession>
<keyword evidence="2" id="KW-1133">Transmembrane helix</keyword>
<dbReference type="SUPFAM" id="SSF47781">
    <property type="entry name" value="RuvA domain 2-like"/>
    <property type="match status" value="1"/>
</dbReference>
<dbReference type="GO" id="GO:0009306">
    <property type="term" value="P:protein secretion"/>
    <property type="evidence" value="ECO:0007669"/>
    <property type="project" value="InterPro"/>
</dbReference>
<feature type="domain" description="Helix-hairpin-helix DNA-binding motif class 1" evidence="3">
    <location>
        <begin position="239"/>
        <end position="258"/>
    </location>
</feature>